<feature type="compositionally biased region" description="Acidic residues" evidence="1">
    <location>
        <begin position="194"/>
        <end position="210"/>
    </location>
</feature>
<sequence>MSLFSMKLYNVRQYRDDHLEGLEATAECVTDLLRLVDPMDAPALKMPNVAIKVHVEATVHLGFVPSIFGRFWTWLCSDDTDEQDGCVLFEEESARHEKILRNPVSTMTVAQSLLHFDQYKRHGLLDHALSTLGLVRRSDSRLCQQFIRTGQPNVEQVARRMAEMRFLFDCTSYNADRNSAFNMAVDVARGGDDKSEDDDGDDDDDDDDYEYENYGRYRRHRHHSRRRGYWVDRQTVYDRVEKQILADIGGFPANWPWLVSGVGV</sequence>
<gene>
    <name evidence="2" type="ORF">SARC_06977</name>
</gene>
<dbReference type="AlphaFoldDB" id="A0A0L0FXJ1"/>
<accession>A0A0L0FXJ1</accession>
<dbReference type="Proteomes" id="UP000054560">
    <property type="component" value="Unassembled WGS sequence"/>
</dbReference>
<evidence type="ECO:0000313" key="2">
    <source>
        <dbReference type="EMBL" id="KNC80663.1"/>
    </source>
</evidence>
<feature type="region of interest" description="Disordered" evidence="1">
    <location>
        <begin position="189"/>
        <end position="210"/>
    </location>
</feature>
<reference evidence="2 3" key="1">
    <citation type="submission" date="2011-02" db="EMBL/GenBank/DDBJ databases">
        <title>The Genome Sequence of Sphaeroforma arctica JP610.</title>
        <authorList>
            <consortium name="The Broad Institute Genome Sequencing Platform"/>
            <person name="Russ C."/>
            <person name="Cuomo C."/>
            <person name="Young S.K."/>
            <person name="Zeng Q."/>
            <person name="Gargeya S."/>
            <person name="Alvarado L."/>
            <person name="Berlin A."/>
            <person name="Chapman S.B."/>
            <person name="Chen Z."/>
            <person name="Freedman E."/>
            <person name="Gellesch M."/>
            <person name="Goldberg J."/>
            <person name="Griggs A."/>
            <person name="Gujja S."/>
            <person name="Heilman E."/>
            <person name="Heiman D."/>
            <person name="Howarth C."/>
            <person name="Mehta T."/>
            <person name="Neiman D."/>
            <person name="Pearson M."/>
            <person name="Roberts A."/>
            <person name="Saif S."/>
            <person name="Shea T."/>
            <person name="Shenoy N."/>
            <person name="Sisk P."/>
            <person name="Stolte C."/>
            <person name="Sykes S."/>
            <person name="White J."/>
            <person name="Yandava C."/>
            <person name="Burger G."/>
            <person name="Gray M.W."/>
            <person name="Holland P.W.H."/>
            <person name="King N."/>
            <person name="Lang F.B.F."/>
            <person name="Roger A.J."/>
            <person name="Ruiz-Trillo I."/>
            <person name="Haas B."/>
            <person name="Nusbaum C."/>
            <person name="Birren B."/>
        </authorList>
    </citation>
    <scope>NUCLEOTIDE SEQUENCE [LARGE SCALE GENOMIC DNA]</scope>
    <source>
        <strain evidence="2 3">JP610</strain>
    </source>
</reference>
<dbReference type="OrthoDB" id="118475at2759"/>
<evidence type="ECO:0000256" key="1">
    <source>
        <dbReference type="SAM" id="MobiDB-lite"/>
    </source>
</evidence>
<protein>
    <submittedName>
        <fullName evidence="2">Uncharacterized protein</fullName>
    </submittedName>
</protein>
<name>A0A0L0FXJ1_9EUKA</name>
<organism evidence="2 3">
    <name type="scientific">Sphaeroforma arctica JP610</name>
    <dbReference type="NCBI Taxonomy" id="667725"/>
    <lineage>
        <taxon>Eukaryota</taxon>
        <taxon>Ichthyosporea</taxon>
        <taxon>Ichthyophonida</taxon>
        <taxon>Sphaeroforma</taxon>
    </lineage>
</organism>
<dbReference type="GeneID" id="25907481"/>
<proteinExistence type="predicted"/>
<evidence type="ECO:0000313" key="3">
    <source>
        <dbReference type="Proteomes" id="UP000054560"/>
    </source>
</evidence>
<dbReference type="EMBL" id="KQ242121">
    <property type="protein sequence ID" value="KNC80663.1"/>
    <property type="molecule type" value="Genomic_DNA"/>
</dbReference>
<keyword evidence="3" id="KW-1185">Reference proteome</keyword>
<dbReference type="RefSeq" id="XP_014154565.1">
    <property type="nucleotide sequence ID" value="XM_014299090.1"/>
</dbReference>